<name>A0A6S7GWE0_PARCT</name>
<proteinExistence type="predicted"/>
<dbReference type="EMBL" id="CACRXK020002836">
    <property type="protein sequence ID" value="CAB3996283.1"/>
    <property type="molecule type" value="Genomic_DNA"/>
</dbReference>
<sequence length="186" mass="20392">MVPCELFNTLAWICGFSSEPTLNNYVEIDHKESAKLMSITQDLVNLASNQRNPTPKSIALAMALRQLTGSASVISLLSGLGHCMSYSFVLSHETALAQLNISKDSTVPPGFIGNVPTTLAWDNDDFSEETRSGKGTTPITGGIIIQRDVAVSYELERRESISRRKSVLAPSKDIEPYFLENEKLLT</sequence>
<organism evidence="1 2">
    <name type="scientific">Paramuricea clavata</name>
    <name type="common">Red gorgonian</name>
    <name type="synonym">Violescent sea-whip</name>
    <dbReference type="NCBI Taxonomy" id="317549"/>
    <lineage>
        <taxon>Eukaryota</taxon>
        <taxon>Metazoa</taxon>
        <taxon>Cnidaria</taxon>
        <taxon>Anthozoa</taxon>
        <taxon>Octocorallia</taxon>
        <taxon>Malacalcyonacea</taxon>
        <taxon>Plexauridae</taxon>
        <taxon>Paramuricea</taxon>
    </lineage>
</organism>
<keyword evidence="2" id="KW-1185">Reference proteome</keyword>
<dbReference type="OrthoDB" id="5989318at2759"/>
<evidence type="ECO:0000313" key="2">
    <source>
        <dbReference type="Proteomes" id="UP001152795"/>
    </source>
</evidence>
<accession>A0A6S7GWE0</accession>
<comment type="caution">
    <text evidence="1">The sequence shown here is derived from an EMBL/GenBank/DDBJ whole genome shotgun (WGS) entry which is preliminary data.</text>
</comment>
<dbReference type="PANTHER" id="PTHR46704">
    <property type="entry name" value="CXC DOMAIN-CONTAINING PROTEIN-RELATED"/>
    <property type="match status" value="1"/>
</dbReference>
<dbReference type="PANTHER" id="PTHR46704:SF9">
    <property type="entry name" value="BHLH DOMAIN-CONTAINING PROTEIN"/>
    <property type="match status" value="1"/>
</dbReference>
<evidence type="ECO:0000313" key="1">
    <source>
        <dbReference type="EMBL" id="CAB3996283.1"/>
    </source>
</evidence>
<gene>
    <name evidence="1" type="ORF">PACLA_8A042114</name>
</gene>
<dbReference type="AlphaFoldDB" id="A0A6S7GWE0"/>
<dbReference type="Proteomes" id="UP001152795">
    <property type="component" value="Unassembled WGS sequence"/>
</dbReference>
<protein>
    <submittedName>
        <fullName evidence="1">Uncharacterized protein</fullName>
    </submittedName>
</protein>
<reference evidence="1" key="1">
    <citation type="submission" date="2020-04" db="EMBL/GenBank/DDBJ databases">
        <authorList>
            <person name="Alioto T."/>
            <person name="Alioto T."/>
            <person name="Gomez Garrido J."/>
        </authorList>
    </citation>
    <scope>NUCLEOTIDE SEQUENCE</scope>
    <source>
        <strain evidence="1">A484AB</strain>
    </source>
</reference>